<evidence type="ECO:0000256" key="5">
    <source>
        <dbReference type="ARBA" id="ARBA00023136"/>
    </source>
</evidence>
<feature type="domain" description="Major facilitator superfamily (MFS) profile" evidence="8">
    <location>
        <begin position="1"/>
        <end position="188"/>
    </location>
</feature>
<dbReference type="InterPro" id="IPR020846">
    <property type="entry name" value="MFS_dom"/>
</dbReference>
<gene>
    <name evidence="9" type="ordered locus">SBI_01392</name>
</gene>
<dbReference type="InterPro" id="IPR036259">
    <property type="entry name" value="MFS_trans_sf"/>
</dbReference>
<keyword evidence="4 7" id="KW-1133">Transmembrane helix</keyword>
<dbReference type="HOGENOM" id="CLU_1189342_0_0_11"/>
<dbReference type="GO" id="GO:0005886">
    <property type="term" value="C:plasma membrane"/>
    <property type="evidence" value="ECO:0007669"/>
    <property type="project" value="UniProtKB-SubCell"/>
</dbReference>
<proteinExistence type="predicted"/>
<dbReference type="PANTHER" id="PTHR23501:SF191">
    <property type="entry name" value="VACUOLAR BASIC AMINO ACID TRANSPORTER 4"/>
    <property type="match status" value="1"/>
</dbReference>
<evidence type="ECO:0000313" key="10">
    <source>
        <dbReference type="Proteomes" id="UP000000377"/>
    </source>
</evidence>
<name>D7CC18_STRBB</name>
<feature type="region of interest" description="Disordered" evidence="6">
    <location>
        <begin position="191"/>
        <end position="233"/>
    </location>
</feature>
<protein>
    <submittedName>
        <fullName evidence="9">Major facilitator superfamily permease</fullName>
    </submittedName>
</protein>
<comment type="subcellular location">
    <subcellularLocation>
        <location evidence="1">Cell inner membrane</location>
        <topology evidence="1">Multi-pass membrane protein</topology>
    </subcellularLocation>
</comment>
<dbReference type="EMBL" id="CP002047">
    <property type="protein sequence ID" value="ADI04513.1"/>
    <property type="molecule type" value="Genomic_DNA"/>
</dbReference>
<evidence type="ECO:0000256" key="4">
    <source>
        <dbReference type="ARBA" id="ARBA00022989"/>
    </source>
</evidence>
<evidence type="ECO:0000256" key="7">
    <source>
        <dbReference type="SAM" id="Phobius"/>
    </source>
</evidence>
<evidence type="ECO:0000256" key="1">
    <source>
        <dbReference type="ARBA" id="ARBA00004429"/>
    </source>
</evidence>
<evidence type="ECO:0000256" key="2">
    <source>
        <dbReference type="ARBA" id="ARBA00022448"/>
    </source>
</evidence>
<dbReference type="Gene3D" id="1.20.1250.20">
    <property type="entry name" value="MFS general substrate transporter like domains"/>
    <property type="match status" value="1"/>
</dbReference>
<dbReference type="KEGG" id="sbh:SBI_01392"/>
<feature type="compositionally biased region" description="Basic residues" evidence="6">
    <location>
        <begin position="202"/>
        <end position="211"/>
    </location>
</feature>
<keyword evidence="2" id="KW-0813">Transport</keyword>
<evidence type="ECO:0000256" key="6">
    <source>
        <dbReference type="SAM" id="MobiDB-lite"/>
    </source>
</evidence>
<dbReference type="Proteomes" id="UP000000377">
    <property type="component" value="Chromosome"/>
</dbReference>
<dbReference type="PROSITE" id="PS50850">
    <property type="entry name" value="MFS"/>
    <property type="match status" value="1"/>
</dbReference>
<dbReference type="PANTHER" id="PTHR23501">
    <property type="entry name" value="MAJOR FACILITATOR SUPERFAMILY"/>
    <property type="match status" value="1"/>
</dbReference>
<dbReference type="RefSeq" id="WP_014173992.1">
    <property type="nucleotide sequence ID" value="NC_016582.1"/>
</dbReference>
<dbReference type="STRING" id="749414.SBI_01392"/>
<evidence type="ECO:0000259" key="8">
    <source>
        <dbReference type="PROSITE" id="PS50850"/>
    </source>
</evidence>
<reference evidence="9 10" key="1">
    <citation type="journal article" date="2010" name="J. Bacteriol.">
        <title>Genome sequence of the milbemycin-producing bacterium Streptomyces bingchenggensis.</title>
        <authorList>
            <person name="Wang X.J."/>
            <person name="Yan Y.J."/>
            <person name="Zhang B."/>
            <person name="An J."/>
            <person name="Wang J.J."/>
            <person name="Tian J."/>
            <person name="Jiang L."/>
            <person name="Chen Y.H."/>
            <person name="Huang S.X."/>
            <person name="Yin M."/>
            <person name="Zhang J."/>
            <person name="Gao A.L."/>
            <person name="Liu C.X."/>
            <person name="Zhu Z.X."/>
            <person name="Xiang W.S."/>
        </authorList>
    </citation>
    <scope>NUCLEOTIDE SEQUENCE [LARGE SCALE GENOMIC DNA]</scope>
    <source>
        <strain evidence="9 10">BCW-1</strain>
    </source>
</reference>
<sequence length="233" mass="23721">MLPLIGGLLVGAGVSNKLPAEAGPRAAPALGFLLVGAGLFMGTYTETSTGYGYVATWLVVIGAGLGMTMTGAMSAALNTLSKERSGVGSAVVQALRQVGGAIGVAVLGSVASSGYRGNLDLKVPQKIEDAAGCSVSTGVAVASKLKDVHMLAAVRDAFVDAMHTLLLVCSGIGVVAALLALAFMPKHAALPADAEPRGTTPTRRKTTRRPATRPPDPRPLEGPKTPRHRYSPV</sequence>
<dbReference type="PATRIC" id="fig|749414.3.peg.1427"/>
<dbReference type="AlphaFoldDB" id="D7CC18"/>
<evidence type="ECO:0000256" key="3">
    <source>
        <dbReference type="ARBA" id="ARBA00022692"/>
    </source>
</evidence>
<dbReference type="eggNOG" id="COG0477">
    <property type="taxonomic scope" value="Bacteria"/>
</dbReference>
<feature type="transmembrane region" description="Helical" evidence="7">
    <location>
        <begin position="51"/>
        <end position="77"/>
    </location>
</feature>
<keyword evidence="5 7" id="KW-0472">Membrane</keyword>
<keyword evidence="10" id="KW-1185">Reference proteome</keyword>
<dbReference type="SUPFAM" id="SSF103473">
    <property type="entry name" value="MFS general substrate transporter"/>
    <property type="match status" value="1"/>
</dbReference>
<keyword evidence="3 7" id="KW-0812">Transmembrane</keyword>
<feature type="transmembrane region" description="Helical" evidence="7">
    <location>
        <begin position="161"/>
        <end position="183"/>
    </location>
</feature>
<accession>D7CC18</accession>
<feature type="transmembrane region" description="Helical" evidence="7">
    <location>
        <begin position="26"/>
        <end position="45"/>
    </location>
</feature>
<dbReference type="GO" id="GO:0022857">
    <property type="term" value="F:transmembrane transporter activity"/>
    <property type="evidence" value="ECO:0007669"/>
    <property type="project" value="InterPro"/>
</dbReference>
<organism evidence="9 10">
    <name type="scientific">Streptomyces bingchenggensis (strain BCW-1)</name>
    <dbReference type="NCBI Taxonomy" id="749414"/>
    <lineage>
        <taxon>Bacteria</taxon>
        <taxon>Bacillati</taxon>
        <taxon>Actinomycetota</taxon>
        <taxon>Actinomycetes</taxon>
        <taxon>Kitasatosporales</taxon>
        <taxon>Streptomycetaceae</taxon>
        <taxon>Streptomyces</taxon>
    </lineage>
</organism>
<evidence type="ECO:0000313" key="9">
    <source>
        <dbReference type="EMBL" id="ADI04513.1"/>
    </source>
</evidence>